<evidence type="ECO:0000256" key="1">
    <source>
        <dbReference type="ARBA" id="ARBA00000085"/>
    </source>
</evidence>
<feature type="domain" description="HDOD" evidence="5">
    <location>
        <begin position="10"/>
        <end position="205"/>
    </location>
</feature>
<dbReference type="PROSITE" id="PS51833">
    <property type="entry name" value="HDOD"/>
    <property type="match status" value="1"/>
</dbReference>
<dbReference type="PANTHER" id="PTHR33525:SF4">
    <property type="entry name" value="CYCLIC DI-GMP PHOSPHODIESTERASE CDGJ"/>
    <property type="match status" value="1"/>
</dbReference>
<keyword evidence="6" id="KW-0067">ATP-binding</keyword>
<dbReference type="InterPro" id="IPR013976">
    <property type="entry name" value="HDOD"/>
</dbReference>
<dbReference type="SUPFAM" id="SSF109604">
    <property type="entry name" value="HD-domain/PDEase-like"/>
    <property type="match status" value="1"/>
</dbReference>
<dbReference type="Gene3D" id="3.30.565.10">
    <property type="entry name" value="Histidine kinase-like ATPase, C-terminal domain"/>
    <property type="match status" value="1"/>
</dbReference>
<keyword evidence="3" id="KW-0597">Phosphoprotein</keyword>
<dbReference type="InterPro" id="IPR003661">
    <property type="entry name" value="HisK_dim/P_dom"/>
</dbReference>
<feature type="domain" description="Histidine kinase" evidence="4">
    <location>
        <begin position="484"/>
        <end position="696"/>
    </location>
</feature>
<protein>
    <recommendedName>
        <fullName evidence="2">histidine kinase</fullName>
        <ecNumber evidence="2">2.7.13.3</ecNumber>
    </recommendedName>
</protein>
<dbReference type="EMBL" id="AAVT01000010">
    <property type="protein sequence ID" value="EAW30088.1"/>
    <property type="molecule type" value="Genomic_DNA"/>
</dbReference>
<dbReference type="PRINTS" id="PR00344">
    <property type="entry name" value="BCTRLSENSOR"/>
</dbReference>
<dbReference type="InterPro" id="IPR003594">
    <property type="entry name" value="HATPase_dom"/>
</dbReference>
<keyword evidence="6" id="KW-0808">Transferase</keyword>
<dbReference type="InterPro" id="IPR005467">
    <property type="entry name" value="His_kinase_dom"/>
</dbReference>
<dbReference type="SMART" id="SM00387">
    <property type="entry name" value="HATPase_c"/>
    <property type="match status" value="1"/>
</dbReference>
<name>A0YG62_9GAMM</name>
<dbReference type="Pfam" id="PF08668">
    <property type="entry name" value="HDOD"/>
    <property type="match status" value="1"/>
</dbReference>
<evidence type="ECO:0000256" key="2">
    <source>
        <dbReference type="ARBA" id="ARBA00012438"/>
    </source>
</evidence>
<accession>A0YG62</accession>
<evidence type="ECO:0000256" key="3">
    <source>
        <dbReference type="ARBA" id="ARBA00022553"/>
    </source>
</evidence>
<dbReference type="EC" id="2.7.13.3" evidence="2"/>
<keyword evidence="7" id="KW-1185">Reference proteome</keyword>
<sequence>MVTKTATDQLPSLPQVLVRILDAIRNDNTDYHSIAEIIRQDAGVATKLISVANSSFYGRPKSCHSIERALLFLGTDVVKTVAITTSIKQFFGHFNQQHRQFQQQFWRRSLISANFAQVLATLTSYPSPDEAYLSGLLVDVGQLMSLTNSEKSYLDILGEVKNDQQLLAAEEQAFGRTHCQIGADLVDSWNISSFIGDAVRYHHEPANLVLDTHHLVKIVNLASTLSADGELDDQAFAAADTLFGLNESLTRELRSRIDADVDAIAQSLHININVDQTGNEHDHNARYKLGQHLSELGELAQVSQVLSEAESREGVQQAARRALFLTLGIANSVLFLADNAETQLNAEPELRVLDDDSAPSLSFELSLEPGRSLISDALLDSEEKTTVTTDRPISVIDRQVLRYCESDILVCWPLHHSNGDVTKKVGVLVFACDETQLAQLAARSNLTKNLCSEIAKAVTINYRRLEEITVQGPSAEHYLLQINEVIHEASNPLSIIRNYLEMLRIKLGEEHSANESLGLIKEEIDRVGTILLRLKDTDEKSASQDRVNVNNVIKSTAVIFQNSICATQQIELLLDLDEDLPETPGNPEHLKQIFTNLLKNATEALSAGDRIKVTSDASVSVGGKSYVAVYVEDNGPGIIDGIKNKLFSPLDSTKGKSHSGLGLSIVKKILDEMNGTILCRSTIGKGTEFQILLPKQ</sequence>
<organism evidence="6 7">
    <name type="scientific">marine gamma proteobacterium HTCC2143</name>
    <dbReference type="NCBI Taxonomy" id="247633"/>
    <lineage>
        <taxon>Bacteria</taxon>
        <taxon>Pseudomonadati</taxon>
        <taxon>Pseudomonadota</taxon>
        <taxon>Gammaproteobacteria</taxon>
        <taxon>Cellvibrionales</taxon>
        <taxon>Spongiibacteraceae</taxon>
        <taxon>BD1-7 clade</taxon>
    </lineage>
</organism>
<dbReference type="Pfam" id="PF02518">
    <property type="entry name" value="HATPase_c"/>
    <property type="match status" value="1"/>
</dbReference>
<dbReference type="STRING" id="247633.GP2143_10962"/>
<dbReference type="OrthoDB" id="9770715at2"/>
<evidence type="ECO:0000313" key="7">
    <source>
        <dbReference type="Proteomes" id="UP000004931"/>
    </source>
</evidence>
<proteinExistence type="predicted"/>
<gene>
    <name evidence="6" type="ORF">GP2143_10962</name>
</gene>
<dbReference type="Gene3D" id="1.10.3210.10">
    <property type="entry name" value="Hypothetical protein af1432"/>
    <property type="match status" value="1"/>
</dbReference>
<dbReference type="InterPro" id="IPR004358">
    <property type="entry name" value="Sig_transdc_His_kin-like_C"/>
</dbReference>
<keyword evidence="6" id="KW-0547">Nucleotide-binding</keyword>
<dbReference type="AlphaFoldDB" id="A0YG62"/>
<evidence type="ECO:0000259" key="5">
    <source>
        <dbReference type="PROSITE" id="PS51833"/>
    </source>
</evidence>
<dbReference type="InterPro" id="IPR036890">
    <property type="entry name" value="HATPase_C_sf"/>
</dbReference>
<dbReference type="PANTHER" id="PTHR33525">
    <property type="match status" value="1"/>
</dbReference>
<dbReference type="PROSITE" id="PS50109">
    <property type="entry name" value="HIS_KIN"/>
    <property type="match status" value="1"/>
</dbReference>
<dbReference type="GO" id="GO:0000155">
    <property type="term" value="F:phosphorelay sensor kinase activity"/>
    <property type="evidence" value="ECO:0007669"/>
    <property type="project" value="InterPro"/>
</dbReference>
<evidence type="ECO:0000313" key="6">
    <source>
        <dbReference type="EMBL" id="EAW30088.1"/>
    </source>
</evidence>
<reference evidence="6 7" key="1">
    <citation type="journal article" date="2010" name="J. Bacteriol.">
        <title>Genome sequence of the oligotrophic marine Gammaproteobacterium HTCC2143, isolated from the Oregon Coast.</title>
        <authorList>
            <person name="Oh H.M."/>
            <person name="Kang I."/>
            <person name="Ferriera S."/>
            <person name="Giovannoni S.J."/>
            <person name="Cho J.C."/>
        </authorList>
    </citation>
    <scope>NUCLEOTIDE SEQUENCE [LARGE SCALE GENOMIC DNA]</scope>
    <source>
        <strain evidence="6 7">HTCC2143</strain>
    </source>
</reference>
<dbReference type="eggNOG" id="COG3852">
    <property type="taxonomic scope" value="Bacteria"/>
</dbReference>
<dbReference type="InterPro" id="IPR052340">
    <property type="entry name" value="RNase_Y/CdgJ"/>
</dbReference>
<dbReference type="Gene3D" id="1.10.287.130">
    <property type="match status" value="1"/>
</dbReference>
<dbReference type="eggNOG" id="COG1639">
    <property type="taxonomic scope" value="Bacteria"/>
</dbReference>
<dbReference type="GO" id="GO:0005524">
    <property type="term" value="F:ATP binding"/>
    <property type="evidence" value="ECO:0007669"/>
    <property type="project" value="UniProtKB-KW"/>
</dbReference>
<comment type="caution">
    <text evidence="6">The sequence shown here is derived from an EMBL/GenBank/DDBJ whole genome shotgun (WGS) entry which is preliminary data.</text>
</comment>
<dbReference type="CDD" id="cd00082">
    <property type="entry name" value="HisKA"/>
    <property type="match status" value="1"/>
</dbReference>
<keyword evidence="6" id="KW-0418">Kinase</keyword>
<dbReference type="Proteomes" id="UP000004931">
    <property type="component" value="Unassembled WGS sequence"/>
</dbReference>
<evidence type="ECO:0000259" key="4">
    <source>
        <dbReference type="PROSITE" id="PS50109"/>
    </source>
</evidence>
<comment type="catalytic activity">
    <reaction evidence="1">
        <text>ATP + protein L-histidine = ADP + protein N-phospho-L-histidine.</text>
        <dbReference type="EC" id="2.7.13.3"/>
    </reaction>
</comment>
<dbReference type="SUPFAM" id="SSF55874">
    <property type="entry name" value="ATPase domain of HSP90 chaperone/DNA topoisomerase II/histidine kinase"/>
    <property type="match status" value="1"/>
</dbReference>